<name>A0A172XVI9_9FLAO</name>
<dbReference type="EMBL" id="CP015199">
    <property type="protein sequence ID" value="ANF50845.1"/>
    <property type="molecule type" value="Genomic_DNA"/>
</dbReference>
<feature type="domain" description="TonB C-terminal" evidence="1">
    <location>
        <begin position="51"/>
        <end position="119"/>
    </location>
</feature>
<dbReference type="OrthoDB" id="1268504at2"/>
<dbReference type="STRING" id="1685010.A0O34_10090"/>
<dbReference type="GO" id="GO:0055085">
    <property type="term" value="P:transmembrane transport"/>
    <property type="evidence" value="ECO:0007669"/>
    <property type="project" value="InterPro"/>
</dbReference>
<sequence length="126" mass="14649">MRKYIIILFLFFFGFKGFSQEVKAEFPGGDGAFKTEFMNMVHAYIDIALYAIQGEVTFIFNIDEKGKTNNLDVLPKFKNNEMFIDDMKYAMKKVKKKWTPATKDGVPINSKYILKVNFSSNTYDHD</sequence>
<dbReference type="KEGG" id="chh:A0O34_10090"/>
<dbReference type="Proteomes" id="UP000077824">
    <property type="component" value="Chromosome"/>
</dbReference>
<protein>
    <recommendedName>
        <fullName evidence="1">TonB C-terminal domain-containing protein</fullName>
    </recommendedName>
</protein>
<dbReference type="Pfam" id="PF03544">
    <property type="entry name" value="TonB_C"/>
    <property type="match status" value="1"/>
</dbReference>
<organism evidence="2 3">
    <name type="scientific">Chryseobacterium glaciei</name>
    <dbReference type="NCBI Taxonomy" id="1685010"/>
    <lineage>
        <taxon>Bacteria</taxon>
        <taxon>Pseudomonadati</taxon>
        <taxon>Bacteroidota</taxon>
        <taxon>Flavobacteriia</taxon>
        <taxon>Flavobacteriales</taxon>
        <taxon>Weeksellaceae</taxon>
        <taxon>Chryseobacterium group</taxon>
        <taxon>Chryseobacterium</taxon>
    </lineage>
</organism>
<evidence type="ECO:0000259" key="1">
    <source>
        <dbReference type="Pfam" id="PF03544"/>
    </source>
</evidence>
<proteinExistence type="predicted"/>
<accession>A0A172XVI9</accession>
<keyword evidence="3" id="KW-1185">Reference proteome</keyword>
<evidence type="ECO:0000313" key="3">
    <source>
        <dbReference type="Proteomes" id="UP000077824"/>
    </source>
</evidence>
<dbReference type="RefSeq" id="WP_066754265.1">
    <property type="nucleotide sequence ID" value="NZ_CP015199.1"/>
</dbReference>
<dbReference type="Gene3D" id="3.30.1150.10">
    <property type="match status" value="1"/>
</dbReference>
<dbReference type="InterPro" id="IPR037682">
    <property type="entry name" value="TonB_C"/>
</dbReference>
<gene>
    <name evidence="2" type="ORF">A0O34_10090</name>
</gene>
<dbReference type="SUPFAM" id="SSF74653">
    <property type="entry name" value="TolA/TonB C-terminal domain"/>
    <property type="match status" value="1"/>
</dbReference>
<reference evidence="2 3" key="1">
    <citation type="submission" date="2016-04" db="EMBL/GenBank/DDBJ databases">
        <title>Complete Genome Sequence of Chryseobacterium sp. IHBB 10212.</title>
        <authorList>
            <person name="Pal M."/>
            <person name="Swarnkar M.K."/>
            <person name="Kaushal K."/>
            <person name="Chhibber S."/>
            <person name="Singh A.K."/>
            <person name="Gulati A."/>
        </authorList>
    </citation>
    <scope>NUCLEOTIDE SEQUENCE [LARGE SCALE GENOMIC DNA]</scope>
    <source>
        <strain evidence="2 3">IHBB 10212</strain>
    </source>
</reference>
<evidence type="ECO:0000313" key="2">
    <source>
        <dbReference type="EMBL" id="ANF50845.1"/>
    </source>
</evidence>
<dbReference type="AlphaFoldDB" id="A0A172XVI9"/>